<keyword evidence="7 14" id="KW-0067">ATP-binding</keyword>
<protein>
    <recommendedName>
        <fullName evidence="2">histidine kinase</fullName>
        <ecNumber evidence="2">2.7.13.3</ecNumber>
    </recommendedName>
</protein>
<dbReference type="EMBL" id="JBHTKY010000001">
    <property type="protein sequence ID" value="MFD1164058.1"/>
    <property type="molecule type" value="Genomic_DNA"/>
</dbReference>
<feature type="signal peptide" evidence="12">
    <location>
        <begin position="1"/>
        <end position="19"/>
    </location>
</feature>
<organism evidence="14 15">
    <name type="scientific">Sphingobacterium daejeonense</name>
    <dbReference type="NCBI Taxonomy" id="371142"/>
    <lineage>
        <taxon>Bacteria</taxon>
        <taxon>Pseudomonadati</taxon>
        <taxon>Bacteroidota</taxon>
        <taxon>Sphingobacteriia</taxon>
        <taxon>Sphingobacteriales</taxon>
        <taxon>Sphingobacteriaceae</taxon>
        <taxon>Sphingobacterium</taxon>
    </lineage>
</organism>
<reference evidence="15" key="1">
    <citation type="journal article" date="2019" name="Int. J. Syst. Evol. Microbiol.">
        <title>The Global Catalogue of Microorganisms (GCM) 10K type strain sequencing project: providing services to taxonomists for standard genome sequencing and annotation.</title>
        <authorList>
            <consortium name="The Broad Institute Genomics Platform"/>
            <consortium name="The Broad Institute Genome Sequencing Center for Infectious Disease"/>
            <person name="Wu L."/>
            <person name="Ma J."/>
        </authorList>
    </citation>
    <scope>NUCLEOTIDE SEQUENCE [LARGE SCALE GENOMIC DNA]</scope>
    <source>
        <strain evidence="15">CCUG 52468</strain>
    </source>
</reference>
<dbReference type="SUPFAM" id="SSF48452">
    <property type="entry name" value="TPR-like"/>
    <property type="match status" value="1"/>
</dbReference>
<keyword evidence="4" id="KW-0808">Transferase</keyword>
<evidence type="ECO:0000313" key="14">
    <source>
        <dbReference type="EMBL" id="MFD1164058.1"/>
    </source>
</evidence>
<evidence type="ECO:0000256" key="7">
    <source>
        <dbReference type="ARBA" id="ARBA00022840"/>
    </source>
</evidence>
<evidence type="ECO:0000256" key="8">
    <source>
        <dbReference type="ARBA" id="ARBA00023012"/>
    </source>
</evidence>
<dbReference type="PANTHER" id="PTHR24421">
    <property type="entry name" value="NITRATE/NITRITE SENSOR PROTEIN NARX-RELATED"/>
    <property type="match status" value="1"/>
</dbReference>
<dbReference type="InterPro" id="IPR011990">
    <property type="entry name" value="TPR-like_helical_dom_sf"/>
</dbReference>
<evidence type="ECO:0000256" key="5">
    <source>
        <dbReference type="ARBA" id="ARBA00022741"/>
    </source>
</evidence>
<keyword evidence="10" id="KW-0175">Coiled coil</keyword>
<dbReference type="PROSITE" id="PS50109">
    <property type="entry name" value="HIS_KIN"/>
    <property type="match status" value="1"/>
</dbReference>
<feature type="domain" description="Histidine kinase" evidence="13">
    <location>
        <begin position="471"/>
        <end position="658"/>
    </location>
</feature>
<dbReference type="PROSITE" id="PS50005">
    <property type="entry name" value="TPR"/>
    <property type="match status" value="1"/>
</dbReference>
<dbReference type="Pfam" id="PF02518">
    <property type="entry name" value="HATPase_c"/>
    <property type="match status" value="1"/>
</dbReference>
<dbReference type="EC" id="2.7.13.3" evidence="2"/>
<name>A0ABW3RGE6_9SPHI</name>
<dbReference type="PANTHER" id="PTHR24421:SF10">
    <property type="entry name" value="NITRATE_NITRITE SENSOR PROTEIN NARQ"/>
    <property type="match status" value="1"/>
</dbReference>
<dbReference type="GO" id="GO:0005524">
    <property type="term" value="F:ATP binding"/>
    <property type="evidence" value="ECO:0007669"/>
    <property type="project" value="UniProtKB-KW"/>
</dbReference>
<proteinExistence type="predicted"/>
<keyword evidence="15" id="KW-1185">Reference proteome</keyword>
<keyword evidence="8" id="KW-0902">Two-component regulatory system</keyword>
<dbReference type="SUPFAM" id="SSF55874">
    <property type="entry name" value="ATPase domain of HSP90 chaperone/DNA topoisomerase II/histidine kinase"/>
    <property type="match status" value="1"/>
</dbReference>
<dbReference type="InterPro" id="IPR036890">
    <property type="entry name" value="HATPase_C_sf"/>
</dbReference>
<dbReference type="InterPro" id="IPR019734">
    <property type="entry name" value="TPR_rpt"/>
</dbReference>
<dbReference type="InterPro" id="IPR003594">
    <property type="entry name" value="HATPase_dom"/>
</dbReference>
<dbReference type="InterPro" id="IPR050482">
    <property type="entry name" value="Sensor_HK_TwoCompSys"/>
</dbReference>
<dbReference type="Pfam" id="PF07730">
    <property type="entry name" value="HisKA_3"/>
    <property type="match status" value="1"/>
</dbReference>
<sequence length="658" mass="75073">MKYILLICCLVCLGIQSYAQLVVRIDEDKDYIQLLEKRLKESKTDSAKAINALRLSYFYKKYQKMDLSKQRLHQGVALAKGHRMMEGIAKYFEAYSVLGTEDLAATDSRLISSDSLLKDIHDPEAKKYQSGVWIIRGLIKQLQGNEKEGMKAYINHALPLAIESKDKFSEGNANKFVAISLLNANERVKANEYLKRALQLFQEAPSESDLTKLEGILEVNIILAENNLHLNELIVARKHLDASYDVLKNYPNSNVFLFYYYPEGVYYEKMGKFQDAIHSFDKAIAFQSGRTENFYINRAKFAKFTTLKKIGRNNDAIAVMQDLLKSSTLLPNDRNNYSNLLAQTYAKVGNMREAYNWSQKYIQVSDSLHSAGFKKDLLDLENKYRSAEKEKQITQLRAEKQAAELTQKNQRLWVWLLAVGAAVFLLAFLYLNNILKNQRRTNEFRLKEMDQERELQVTKAFLEGEDKERQRIAQDLHDGLGGALSGIKMKLSGVQTNFQSAEIENSVEQLDRSIVELRRIAHNMLPSNLLRSGLEVALKDLCTALSNHHTQIELQTDGLSQNLNQHYQVNIYRIVQELLSNALRHAEANHILVQVIQNEEQVLITVEDNGKGFDLDHAKASNGMGMSNIRNRVNMMKGNLDYDVMPGEGTIVNIELAV</sequence>
<dbReference type="Gene3D" id="1.20.5.1930">
    <property type="match status" value="1"/>
</dbReference>
<evidence type="ECO:0000256" key="9">
    <source>
        <dbReference type="PROSITE-ProRule" id="PRU00339"/>
    </source>
</evidence>
<evidence type="ECO:0000256" key="2">
    <source>
        <dbReference type="ARBA" id="ARBA00012438"/>
    </source>
</evidence>
<comment type="catalytic activity">
    <reaction evidence="1">
        <text>ATP + protein L-histidine = ADP + protein N-phospho-L-histidine.</text>
        <dbReference type="EC" id="2.7.13.3"/>
    </reaction>
</comment>
<keyword evidence="5" id="KW-0547">Nucleotide-binding</keyword>
<comment type="caution">
    <text evidence="14">The sequence shown here is derived from an EMBL/GenBank/DDBJ whole genome shotgun (WGS) entry which is preliminary data.</text>
</comment>
<evidence type="ECO:0000256" key="3">
    <source>
        <dbReference type="ARBA" id="ARBA00022553"/>
    </source>
</evidence>
<keyword evidence="11" id="KW-1133">Transmembrane helix</keyword>
<dbReference type="InterPro" id="IPR011712">
    <property type="entry name" value="Sig_transdc_His_kin_sub3_dim/P"/>
</dbReference>
<dbReference type="Gene3D" id="3.30.565.10">
    <property type="entry name" value="Histidine kinase-like ATPase, C-terminal domain"/>
    <property type="match status" value="1"/>
</dbReference>
<evidence type="ECO:0000256" key="6">
    <source>
        <dbReference type="ARBA" id="ARBA00022777"/>
    </source>
</evidence>
<evidence type="ECO:0000256" key="12">
    <source>
        <dbReference type="SAM" id="SignalP"/>
    </source>
</evidence>
<dbReference type="CDD" id="cd16917">
    <property type="entry name" value="HATPase_UhpB-NarQ-NarX-like"/>
    <property type="match status" value="1"/>
</dbReference>
<feature type="chain" id="PRO_5045890139" description="histidine kinase" evidence="12">
    <location>
        <begin position="20"/>
        <end position="658"/>
    </location>
</feature>
<evidence type="ECO:0000256" key="1">
    <source>
        <dbReference type="ARBA" id="ARBA00000085"/>
    </source>
</evidence>
<evidence type="ECO:0000313" key="15">
    <source>
        <dbReference type="Proteomes" id="UP001597205"/>
    </source>
</evidence>
<evidence type="ECO:0000259" key="13">
    <source>
        <dbReference type="PROSITE" id="PS50109"/>
    </source>
</evidence>
<evidence type="ECO:0000256" key="10">
    <source>
        <dbReference type="SAM" id="Coils"/>
    </source>
</evidence>
<feature type="coiled-coil region" evidence="10">
    <location>
        <begin position="370"/>
        <end position="406"/>
    </location>
</feature>
<keyword evidence="9" id="KW-0802">TPR repeat</keyword>
<keyword evidence="11" id="KW-0812">Transmembrane</keyword>
<dbReference type="RefSeq" id="WP_380894358.1">
    <property type="nucleotide sequence ID" value="NZ_JBHTKY010000001.1"/>
</dbReference>
<keyword evidence="11" id="KW-0472">Membrane</keyword>
<dbReference type="InterPro" id="IPR005467">
    <property type="entry name" value="His_kinase_dom"/>
</dbReference>
<feature type="transmembrane region" description="Helical" evidence="11">
    <location>
        <begin position="412"/>
        <end position="431"/>
    </location>
</feature>
<dbReference type="Proteomes" id="UP001597205">
    <property type="component" value="Unassembled WGS sequence"/>
</dbReference>
<gene>
    <name evidence="14" type="ORF">ACFQ2C_00410</name>
</gene>
<dbReference type="Gene3D" id="1.25.40.10">
    <property type="entry name" value="Tetratricopeptide repeat domain"/>
    <property type="match status" value="1"/>
</dbReference>
<keyword evidence="3" id="KW-0597">Phosphoprotein</keyword>
<evidence type="ECO:0000256" key="11">
    <source>
        <dbReference type="SAM" id="Phobius"/>
    </source>
</evidence>
<evidence type="ECO:0000256" key="4">
    <source>
        <dbReference type="ARBA" id="ARBA00022679"/>
    </source>
</evidence>
<accession>A0ABW3RGE6</accession>
<keyword evidence="12" id="KW-0732">Signal</keyword>
<dbReference type="SMART" id="SM00387">
    <property type="entry name" value="HATPase_c"/>
    <property type="match status" value="1"/>
</dbReference>
<keyword evidence="6" id="KW-0418">Kinase</keyword>
<feature type="repeat" description="TPR" evidence="9">
    <location>
        <begin position="257"/>
        <end position="290"/>
    </location>
</feature>